<evidence type="ECO:0000256" key="13">
    <source>
        <dbReference type="ARBA" id="ARBA00023244"/>
    </source>
</evidence>
<evidence type="ECO:0000256" key="10">
    <source>
        <dbReference type="ARBA" id="ARBA00022946"/>
    </source>
</evidence>
<dbReference type="InParanoid" id="A0A0G4GGJ5"/>
<comment type="function">
    <text evidence="1 15">Catalyzes the 6-electron oxidation of protoporphyrinogen-IX to form protoporphyrin-IX.</text>
</comment>
<dbReference type="FunFam" id="1.10.3110.10:FF:000002">
    <property type="entry name" value="Protoporphyrinogen oxidase"/>
    <property type="match status" value="1"/>
</dbReference>
<comment type="catalytic activity">
    <reaction evidence="14 15">
        <text>protoporphyrinogen IX + 3 O2 = protoporphyrin IX + 3 H2O2</text>
        <dbReference type="Rhea" id="RHEA:25576"/>
        <dbReference type="ChEBI" id="CHEBI:15379"/>
        <dbReference type="ChEBI" id="CHEBI:16240"/>
        <dbReference type="ChEBI" id="CHEBI:57306"/>
        <dbReference type="ChEBI" id="CHEBI:57307"/>
        <dbReference type="EC" id="1.3.3.4"/>
    </reaction>
</comment>
<dbReference type="AlphaFoldDB" id="A0A0G4GGJ5"/>
<dbReference type="PhylomeDB" id="A0A0G4GGJ5"/>
<organism evidence="18 19">
    <name type="scientific">Vitrella brassicaformis (strain CCMP3155)</name>
    <dbReference type="NCBI Taxonomy" id="1169540"/>
    <lineage>
        <taxon>Eukaryota</taxon>
        <taxon>Sar</taxon>
        <taxon>Alveolata</taxon>
        <taxon>Colpodellida</taxon>
        <taxon>Vitrellaceae</taxon>
        <taxon>Vitrella</taxon>
    </lineage>
</organism>
<dbReference type="PANTHER" id="PTHR42923:SF3">
    <property type="entry name" value="PROTOPORPHYRINOGEN OXIDASE"/>
    <property type="match status" value="1"/>
</dbReference>
<evidence type="ECO:0000256" key="11">
    <source>
        <dbReference type="ARBA" id="ARBA00023002"/>
    </source>
</evidence>
<dbReference type="SUPFAM" id="SSF54373">
    <property type="entry name" value="FAD-linked reductases, C-terminal domain"/>
    <property type="match status" value="1"/>
</dbReference>
<dbReference type="GO" id="GO:0009507">
    <property type="term" value="C:chloroplast"/>
    <property type="evidence" value="ECO:0007669"/>
    <property type="project" value="UniProtKB-SubCell"/>
</dbReference>
<evidence type="ECO:0000313" key="18">
    <source>
        <dbReference type="EMBL" id="CEM28741.1"/>
    </source>
</evidence>
<sequence length="536" mass="58527">MRISVLLVAVLEIAAAAGKAAFILPTHSRPQRPPRTSVRAAWDGVDRFKSLISSIGGNGEEQTDVLVVGGGLTGCSLGWSLFKKGADVLVTEARDKVGGNIISRTDGKFIWEEGPNTFQPNDAILRLATDVGLKDQLVLADGSQPRWVFWEEELYKLPGGLGDLPTFNLLSWPGKIRAGLGALGFVPPKPTEEESIREFVSRHLGEEAFMKLIDPFVSGVYAGDPTNLSMRAALKRIYNLQEMGGPGLLDGAILRLRQRAQERKENPPDADLPEVKPGQLGSFRDGLKMLCEAVEKRMGPQRVRTSWTVDKIERLPDGGFRAIFNTPFGTRIVNAKALAVTTPAAATAKLLKDMVPQVERYEEIAYPPVAAVALAYPSSSMRRRFYGFGHLIPRANKIRTLGTIWTSSLFPYRSPDGMELTNSYIGGRQDEDINKLTPKQIAEQVHQDIKRILLKDDAPPPRVLGVKVWPRAIPQFEKGHLELLAEAEEGIAQVPGLFVGGNFKCGVAIGDCVEYGQTTADEMIAFIESSSGSMAG</sequence>
<name>A0A0G4GGJ5_VITBC</name>
<evidence type="ECO:0000313" key="19">
    <source>
        <dbReference type="Proteomes" id="UP000041254"/>
    </source>
</evidence>
<keyword evidence="19" id="KW-1185">Reference proteome</keyword>
<dbReference type="Gene3D" id="3.50.50.60">
    <property type="entry name" value="FAD/NAD(P)-binding domain"/>
    <property type="match status" value="1"/>
</dbReference>
<feature type="signal peptide" evidence="16">
    <location>
        <begin position="1"/>
        <end position="20"/>
    </location>
</feature>
<dbReference type="OrthoDB" id="435524at2759"/>
<comment type="subcellular location">
    <subcellularLocation>
        <location evidence="15">Mitochondrion inner membrane</location>
    </subcellularLocation>
    <subcellularLocation>
        <location evidence="2">Plastid</location>
        <location evidence="2">Chloroplast</location>
    </subcellularLocation>
</comment>
<keyword evidence="11 15" id="KW-0560">Oxidoreductase</keyword>
<dbReference type="STRING" id="1169540.A0A0G4GGJ5"/>
<protein>
    <recommendedName>
        <fullName evidence="5 15">Protoporphyrinogen oxidase</fullName>
        <ecNumber evidence="5 15">1.3.3.4</ecNumber>
    </recommendedName>
</protein>
<accession>A0A0G4GGJ5</accession>
<evidence type="ECO:0000256" key="9">
    <source>
        <dbReference type="ARBA" id="ARBA00022827"/>
    </source>
</evidence>
<dbReference type="EMBL" id="CDMY01000657">
    <property type="protein sequence ID" value="CEM28741.1"/>
    <property type="molecule type" value="Genomic_DNA"/>
</dbReference>
<evidence type="ECO:0000256" key="6">
    <source>
        <dbReference type="ARBA" id="ARBA00022528"/>
    </source>
</evidence>
<dbReference type="SUPFAM" id="SSF51905">
    <property type="entry name" value="FAD/NAD(P)-binding domain"/>
    <property type="match status" value="1"/>
</dbReference>
<evidence type="ECO:0000259" key="17">
    <source>
        <dbReference type="Pfam" id="PF01593"/>
    </source>
</evidence>
<keyword evidence="16" id="KW-0732">Signal</keyword>
<evidence type="ECO:0000256" key="4">
    <source>
        <dbReference type="ARBA" id="ARBA00010551"/>
    </source>
</evidence>
<comment type="cofactor">
    <cofactor evidence="15">
        <name>FAD</name>
        <dbReference type="ChEBI" id="CHEBI:57692"/>
    </cofactor>
    <text evidence="15">Binds 1 FAD per subunit.</text>
</comment>
<dbReference type="OMA" id="TAKWPWL"/>
<keyword evidence="6" id="KW-0150">Chloroplast</keyword>
<dbReference type="UniPathway" id="UPA00251">
    <property type="reaction ID" value="UER00324"/>
</dbReference>
<dbReference type="InterPro" id="IPR002937">
    <property type="entry name" value="Amino_oxidase"/>
</dbReference>
<dbReference type="GO" id="GO:0004729">
    <property type="term" value="F:oxygen-dependent protoporphyrinogen oxidase activity"/>
    <property type="evidence" value="ECO:0007669"/>
    <property type="project" value="UniProtKB-UniRule"/>
</dbReference>
<dbReference type="NCBIfam" id="TIGR00562">
    <property type="entry name" value="proto_IX_ox"/>
    <property type="match status" value="1"/>
</dbReference>
<keyword evidence="7 15" id="KW-0285">Flavoprotein</keyword>
<dbReference type="Proteomes" id="UP000041254">
    <property type="component" value="Unassembled WGS sequence"/>
</dbReference>
<dbReference type="PANTHER" id="PTHR42923">
    <property type="entry name" value="PROTOPORPHYRINOGEN OXIDASE"/>
    <property type="match status" value="1"/>
</dbReference>
<comment type="similarity">
    <text evidence="4 15">Belongs to the protoporphyrinogen/coproporphyrinogen oxidase family. Protoporphyrinogen oxidase subfamily.</text>
</comment>
<evidence type="ECO:0000256" key="16">
    <source>
        <dbReference type="SAM" id="SignalP"/>
    </source>
</evidence>
<dbReference type="InterPro" id="IPR004572">
    <property type="entry name" value="Protoporphyrinogen_oxidase"/>
</dbReference>
<evidence type="ECO:0000256" key="12">
    <source>
        <dbReference type="ARBA" id="ARBA00023133"/>
    </source>
</evidence>
<keyword evidence="12 15" id="KW-0350">Heme biosynthesis</keyword>
<reference evidence="18 19" key="1">
    <citation type="submission" date="2014-11" db="EMBL/GenBank/DDBJ databases">
        <authorList>
            <person name="Zhu J."/>
            <person name="Qi W."/>
            <person name="Song R."/>
        </authorList>
    </citation>
    <scope>NUCLEOTIDE SEQUENCE [LARGE SCALE GENOMIC DNA]</scope>
</reference>
<comment type="pathway">
    <text evidence="3 15">Porphyrin-containing compound metabolism; protoporphyrin-IX biosynthesis; protoporphyrin-IX from protoporphyrinogen-IX: step 1/1.</text>
</comment>
<evidence type="ECO:0000256" key="15">
    <source>
        <dbReference type="RuleBase" id="RU367069"/>
    </source>
</evidence>
<evidence type="ECO:0000256" key="1">
    <source>
        <dbReference type="ARBA" id="ARBA00002600"/>
    </source>
</evidence>
<dbReference type="Gene3D" id="1.10.3110.10">
    <property type="entry name" value="protoporphyrinogen ix oxidase, domain 3"/>
    <property type="match status" value="1"/>
</dbReference>
<evidence type="ECO:0000256" key="7">
    <source>
        <dbReference type="ARBA" id="ARBA00022630"/>
    </source>
</evidence>
<keyword evidence="8" id="KW-0934">Plastid</keyword>
<feature type="chain" id="PRO_5005190643" description="Protoporphyrinogen oxidase" evidence="16">
    <location>
        <begin position="21"/>
        <end position="536"/>
    </location>
</feature>
<dbReference type="FunCoup" id="A0A0G4GGJ5">
    <property type="interactions" value="61"/>
</dbReference>
<feature type="domain" description="Amine oxidase" evidence="17">
    <location>
        <begin position="76"/>
        <end position="524"/>
    </location>
</feature>
<keyword evidence="13 15" id="KW-0627">Porphyrin biosynthesis</keyword>
<evidence type="ECO:0000256" key="2">
    <source>
        <dbReference type="ARBA" id="ARBA00004229"/>
    </source>
</evidence>
<gene>
    <name evidence="18" type="ORF">Vbra_17795</name>
</gene>
<dbReference type="EC" id="1.3.3.4" evidence="5 15"/>
<dbReference type="Pfam" id="PF01593">
    <property type="entry name" value="Amino_oxidase"/>
    <property type="match status" value="1"/>
</dbReference>
<evidence type="ECO:0000256" key="3">
    <source>
        <dbReference type="ARBA" id="ARBA00005073"/>
    </source>
</evidence>
<keyword evidence="9 15" id="KW-0274">FAD</keyword>
<evidence type="ECO:0000256" key="8">
    <source>
        <dbReference type="ARBA" id="ARBA00022640"/>
    </source>
</evidence>
<evidence type="ECO:0000256" key="14">
    <source>
        <dbReference type="ARBA" id="ARBA00047554"/>
    </source>
</evidence>
<dbReference type="VEuPathDB" id="CryptoDB:Vbra_17795"/>
<evidence type="ECO:0000256" key="5">
    <source>
        <dbReference type="ARBA" id="ARBA00012867"/>
    </source>
</evidence>
<dbReference type="GO" id="GO:0006782">
    <property type="term" value="P:protoporphyrinogen IX biosynthetic process"/>
    <property type="evidence" value="ECO:0007669"/>
    <property type="project" value="UniProtKB-UniRule"/>
</dbReference>
<dbReference type="GO" id="GO:0005743">
    <property type="term" value="C:mitochondrial inner membrane"/>
    <property type="evidence" value="ECO:0007669"/>
    <property type="project" value="UniProtKB-SubCell"/>
</dbReference>
<dbReference type="InterPro" id="IPR036188">
    <property type="entry name" value="FAD/NAD-bd_sf"/>
</dbReference>
<dbReference type="Gene3D" id="3.90.660.20">
    <property type="entry name" value="Protoporphyrinogen oxidase, mitochondrial, domain 2"/>
    <property type="match status" value="1"/>
</dbReference>
<dbReference type="InterPro" id="IPR050464">
    <property type="entry name" value="Zeta_carotene_desat/Oxidored"/>
</dbReference>
<proteinExistence type="inferred from homology"/>
<keyword evidence="10" id="KW-0809">Transit peptide</keyword>